<feature type="region of interest" description="Disordered" evidence="1">
    <location>
        <begin position="632"/>
        <end position="669"/>
    </location>
</feature>
<evidence type="ECO:0000259" key="3">
    <source>
        <dbReference type="PROSITE" id="PS50011"/>
    </source>
</evidence>
<keyword evidence="4" id="KW-0418">Kinase</keyword>
<dbReference type="Pfam" id="PF00069">
    <property type="entry name" value="Pkinase"/>
    <property type="match status" value="2"/>
</dbReference>
<dbReference type="SUPFAM" id="SSF49879">
    <property type="entry name" value="SMAD/FHA domain"/>
    <property type="match status" value="1"/>
</dbReference>
<dbReference type="PhylomeDB" id="E9B830"/>
<dbReference type="GO" id="GO:0004672">
    <property type="term" value="F:protein kinase activity"/>
    <property type="evidence" value="ECO:0007669"/>
    <property type="project" value="InterPro"/>
</dbReference>
<sequence length="1262" mass="135438">MTRTPSSLAPLPLSSFKQLSMNAPVQERSGTSSSNAPPAHKKQRHEGGCSGKVLDDRDADSVRVWGVLVAQNLPSRENGLLAHAPRCRCPVEGADAPGKESVTKLIASSSLREPEEDWLWRHVPPALRQFYFPACSHSGSTYPCAPASAVCSEKCWAASLQQEGDKSHPSPSPRLLLPLCGTRSNNGAVRLGRLASNDVVFATNPCVSNVHCTIAYQPGSDPRRGDAAAAATVAAEDKEAQRAAYEAAGAVAKVVAPLHRSPQPATDAPAAPHPRGDATGRNAARIMLSDYSTNGCIVNGQKVGKGRSARLRDGDVVELINAGPRRTTDYNLSFLFLTAEAFVRWVAEQPHQASTTQGTDEDIALAEKEQQQRQALQTAARRRALLCRAQWNVEAQVRRMYGHSVDEYYSLDRAHPLGQGTFGTVYRAALRAEASASSQSPSLLDAGGGVAAGVPSSWEYVFSGDGVGEWTANPAEAAELREAYIRGKERRAPASVLHVSASAASTTAAEADAITTDDAAPQVFAVKIIRKQRMLFEALRQQQQQQQHGEEGEGGTDRAPVSCIRNAATVATPGTAGAVPGTISAADAAVIEQLLLMETQPDDLAAQRRKEWTAGVLASLQLADLAPAALTPSSSLSALRKSQHKPRDDDDSSDDGDAQPLSQQDREQRRRELIRCLPEALRRTYERELQHRRRQQREINILLAVRHRNVTALYEVFDQPDHLALVMEQATGGEVWDLLQIYKRRERGGKTGARKSERGANNHRNAGAQRLGDGKSNSTTAAATAATCDDDDDVELVSVGGPLPEFIVKIIIVQVIEAVLYLHTMGIIHRDLKLENLMLQRPCDRYALNALQLQTLVHQLRAYSHSHHASDASTSAATTCEEDSEAVEFTNPLSVLYTVHVPRHMWPVVKIMDFGLSHVLDHLQTHPFDSAGALHGFAGTLSQMSQGVEGRSAAAASAATEAVPERVKLIYSRNDATTSCGTPIYAAPEVTNPALRPDKMGYGAAVDMYSVGVIAYALLTGRAPFPSAKNPRRPGGPPVVNYDAPLRFQRHRRRPAVPKGATGPPASAGPLPSSRPSSSAARPPSEVACLPPLSVVESVRVVLPKERAETSAAFSAASEQTRQWHRRAEAVAASVRCAEQKRALAEGSDGGSSATPADTLFATTVEQLCASLTAYADMCASGGLEVDLDRLVYVSADAAATGVQANASVGRVMAPDGHVADVLLPPISALGTSFLRGLLEKYPSRRLTAYEALRHPWLRECV</sequence>
<dbReference type="Gene3D" id="3.30.200.20">
    <property type="entry name" value="Phosphorylase Kinase, domain 1"/>
    <property type="match status" value="1"/>
</dbReference>
<dbReference type="GeneID" id="13390738"/>
<reference evidence="5" key="2">
    <citation type="submission" date="2011-02" db="EMBL/GenBank/DDBJ databases">
        <title>Whole genome sequencing of Leishmania donovani clinical lines reveals dynamic variation related to drug resistance.</title>
        <authorList>
            <person name="Downing T."/>
            <person name="Imamura H."/>
            <person name="Sanders M."/>
            <person name="Decuypere S."/>
            <person name="Hertz-Fowler C."/>
            <person name="Clark T.G."/>
            <person name="Rijal S."/>
            <person name="Sundar S."/>
            <person name="Quail M.A."/>
            <person name="De Doncker S."/>
            <person name="Maes I."/>
            <person name="Vanaerschot M."/>
            <person name="Stark O."/>
            <person name="Schonian G."/>
            <person name="Dujardin J.C."/>
            <person name="Berriman M."/>
        </authorList>
    </citation>
    <scope>NUCLEOTIDE SEQUENCE [LARGE SCALE GENOMIC DNA]</scope>
    <source>
        <strain evidence="5">BPK282A1</strain>
    </source>
</reference>
<evidence type="ECO:0000313" key="5">
    <source>
        <dbReference type="Proteomes" id="UP000008980"/>
    </source>
</evidence>
<dbReference type="SUPFAM" id="SSF56112">
    <property type="entry name" value="Protein kinase-like (PK-like)"/>
    <property type="match status" value="1"/>
</dbReference>
<feature type="compositionally biased region" description="Low complexity" evidence="1">
    <location>
        <begin position="1063"/>
        <end position="1085"/>
    </location>
</feature>
<dbReference type="PROSITE" id="PS50011">
    <property type="entry name" value="PROTEIN_KINASE_DOM"/>
    <property type="match status" value="1"/>
</dbReference>
<dbReference type="OMA" id="HPWLREC"/>
<proteinExistence type="predicted"/>
<dbReference type="Gene3D" id="2.60.200.20">
    <property type="match status" value="1"/>
</dbReference>
<feature type="region of interest" description="Disordered" evidence="1">
    <location>
        <begin position="1"/>
        <end position="54"/>
    </location>
</feature>
<evidence type="ECO:0000256" key="1">
    <source>
        <dbReference type="SAM" id="MobiDB-lite"/>
    </source>
</evidence>
<dbReference type="InterPro" id="IPR008271">
    <property type="entry name" value="Ser/Thr_kinase_AS"/>
</dbReference>
<dbReference type="InterPro" id="IPR011009">
    <property type="entry name" value="Kinase-like_dom_sf"/>
</dbReference>
<keyword evidence="4" id="KW-0808">Transferase</keyword>
<dbReference type="VEuPathDB" id="TriTrypDB:LdBPK_040650.1"/>
<feature type="domain" description="Protein kinase" evidence="3">
    <location>
        <begin position="411"/>
        <end position="1258"/>
    </location>
</feature>
<gene>
    <name evidence="4" type="ORF">LDBPK_040650</name>
</gene>
<dbReference type="PROSITE" id="PS50006">
    <property type="entry name" value="FHA_DOMAIN"/>
    <property type="match status" value="1"/>
</dbReference>
<feature type="compositionally biased region" description="Polar residues" evidence="1">
    <location>
        <begin position="16"/>
        <end position="36"/>
    </location>
</feature>
<feature type="compositionally biased region" description="Low complexity" evidence="1">
    <location>
        <begin position="1"/>
        <end position="15"/>
    </location>
</feature>
<dbReference type="InterPro" id="IPR008984">
    <property type="entry name" value="SMAD_FHA_dom_sf"/>
</dbReference>
<feature type="region of interest" description="Disordered" evidence="1">
    <location>
        <begin position="747"/>
        <end position="781"/>
    </location>
</feature>
<accession>E9B830</accession>
<dbReference type="InterPro" id="IPR000719">
    <property type="entry name" value="Prot_kinase_dom"/>
</dbReference>
<dbReference type="Pfam" id="PF00498">
    <property type="entry name" value="FHA"/>
    <property type="match status" value="1"/>
</dbReference>
<dbReference type="SMART" id="SM00220">
    <property type="entry name" value="S_TKc"/>
    <property type="match status" value="1"/>
</dbReference>
<evidence type="ECO:0000313" key="4">
    <source>
        <dbReference type="EMBL" id="CBZ31403.1"/>
    </source>
</evidence>
<dbReference type="Proteomes" id="UP000008980">
    <property type="component" value="Chromosome 4"/>
</dbReference>
<protein>
    <submittedName>
        <fullName evidence="4">Serine-threonine protein kinase-like protein</fullName>
    </submittedName>
</protein>
<feature type="region of interest" description="Disordered" evidence="1">
    <location>
        <begin position="540"/>
        <end position="559"/>
    </location>
</feature>
<feature type="region of interest" description="Disordered" evidence="1">
    <location>
        <begin position="1054"/>
        <end position="1086"/>
    </location>
</feature>
<organism evidence="4 5">
    <name type="scientific">Leishmania donovani</name>
    <dbReference type="NCBI Taxonomy" id="5661"/>
    <lineage>
        <taxon>Eukaryota</taxon>
        <taxon>Discoba</taxon>
        <taxon>Euglenozoa</taxon>
        <taxon>Kinetoplastea</taxon>
        <taxon>Metakinetoplastina</taxon>
        <taxon>Trypanosomatida</taxon>
        <taxon>Trypanosomatidae</taxon>
        <taxon>Leishmaniinae</taxon>
        <taxon>Leishmania</taxon>
    </lineage>
</organism>
<dbReference type="PROSITE" id="PS00108">
    <property type="entry name" value="PROTEIN_KINASE_ST"/>
    <property type="match status" value="1"/>
</dbReference>
<dbReference type="EMBL" id="FR799591">
    <property type="protein sequence ID" value="CBZ31403.1"/>
    <property type="molecule type" value="Genomic_DNA"/>
</dbReference>
<evidence type="ECO:0000259" key="2">
    <source>
        <dbReference type="PROSITE" id="PS50006"/>
    </source>
</evidence>
<dbReference type="Gene3D" id="1.10.510.10">
    <property type="entry name" value="Transferase(Phosphotransferase) domain 1"/>
    <property type="match status" value="1"/>
</dbReference>
<dbReference type="InterPro" id="IPR000253">
    <property type="entry name" value="FHA_dom"/>
</dbReference>
<dbReference type="GO" id="GO:0005524">
    <property type="term" value="F:ATP binding"/>
    <property type="evidence" value="ECO:0007669"/>
    <property type="project" value="InterPro"/>
</dbReference>
<name>E9B830_LEIDO</name>
<feature type="domain" description="FHA" evidence="2">
    <location>
        <begin position="189"/>
        <end position="303"/>
    </location>
</feature>
<dbReference type="KEGG" id="ldo:LDBPK_040650"/>
<reference evidence="4 5" key="1">
    <citation type="journal article" date="2011" name="Genome Res.">
        <title>Whole genome sequencing of multiple Leishmania donovani clinical isolates provides insights into population structure and mechanisms of drug resistance.</title>
        <authorList>
            <person name="Downing T."/>
            <person name="Imamura H."/>
            <person name="Decuypere S."/>
            <person name="Clark T.G."/>
            <person name="Coombs G.H."/>
            <person name="Cotton J.A."/>
            <person name="Hilley J.D."/>
            <person name="de Doncker S."/>
            <person name="Maes I."/>
            <person name="Mottram J.C."/>
            <person name="Quail M.A."/>
            <person name="Rijal S."/>
            <person name="Sanders M."/>
            <person name="Schonian G."/>
            <person name="Stark O."/>
            <person name="Sundar S."/>
            <person name="Vanaerschot M."/>
            <person name="Hertz-Fowler C."/>
            <person name="Dujardin J.C."/>
            <person name="Berriman M."/>
        </authorList>
    </citation>
    <scope>NUCLEOTIDE SEQUENCE [LARGE SCALE GENOMIC DNA]</scope>
    <source>
        <strain evidence="4 5">BPK282A1</strain>
    </source>
</reference>
<feature type="region of interest" description="Disordered" evidence="1">
    <location>
        <begin position="259"/>
        <end position="280"/>
    </location>
</feature>
<dbReference type="AlphaFoldDB" id="E9B830"/>
<dbReference type="RefSeq" id="XP_003858127.1">
    <property type="nucleotide sequence ID" value="XM_003858079.1"/>
</dbReference>
<dbReference type="PANTHER" id="PTHR24347">
    <property type="entry name" value="SERINE/THREONINE-PROTEIN KINASE"/>
    <property type="match status" value="1"/>
</dbReference>